<name>A0AAN7TE78_9PEZI</name>
<protein>
    <recommendedName>
        <fullName evidence="2">DUF1746 domain-containing protein</fullName>
    </recommendedName>
</protein>
<dbReference type="InterPro" id="IPR038967">
    <property type="entry name" value="Dsc4-like"/>
</dbReference>
<dbReference type="AlphaFoldDB" id="A0AAN7TE78"/>
<dbReference type="Pfam" id="PF08508">
    <property type="entry name" value="DUF1746"/>
    <property type="match status" value="1"/>
</dbReference>
<feature type="region of interest" description="Disordered" evidence="1">
    <location>
        <begin position="1"/>
        <end position="36"/>
    </location>
</feature>
<evidence type="ECO:0000259" key="2">
    <source>
        <dbReference type="Pfam" id="PF08508"/>
    </source>
</evidence>
<gene>
    <name evidence="3" type="ORF">LTR62_007734</name>
</gene>
<evidence type="ECO:0000313" key="3">
    <source>
        <dbReference type="EMBL" id="KAK5108844.1"/>
    </source>
</evidence>
<evidence type="ECO:0000313" key="4">
    <source>
        <dbReference type="Proteomes" id="UP001310890"/>
    </source>
</evidence>
<dbReference type="GO" id="GO:0044695">
    <property type="term" value="C:Dsc E3 ubiquitin ligase complex"/>
    <property type="evidence" value="ECO:0007669"/>
    <property type="project" value="InterPro"/>
</dbReference>
<dbReference type="EMBL" id="JAVRRL010000076">
    <property type="protein sequence ID" value="KAK5108844.1"/>
    <property type="molecule type" value="Genomic_DNA"/>
</dbReference>
<dbReference type="GO" id="GO:0032933">
    <property type="term" value="P:SREBP signaling pathway"/>
    <property type="evidence" value="ECO:0007669"/>
    <property type="project" value="InterPro"/>
</dbReference>
<dbReference type="PANTHER" id="PTHR39405:SF1">
    <property type="entry name" value="DSC E3 UBIQUITIN LIGASE COMPLEX SUBUNIT 4"/>
    <property type="match status" value="1"/>
</dbReference>
<evidence type="ECO:0000256" key="1">
    <source>
        <dbReference type="SAM" id="MobiDB-lite"/>
    </source>
</evidence>
<accession>A0AAN7TE78</accession>
<feature type="domain" description="DUF1746" evidence="2">
    <location>
        <begin position="90"/>
        <end position="187"/>
    </location>
</feature>
<feature type="compositionally biased region" description="Polar residues" evidence="1">
    <location>
        <begin position="19"/>
        <end position="29"/>
    </location>
</feature>
<dbReference type="InterPro" id="IPR013715">
    <property type="entry name" value="DUF1746"/>
</dbReference>
<organism evidence="3 4">
    <name type="scientific">Meristemomyces frigidus</name>
    <dbReference type="NCBI Taxonomy" id="1508187"/>
    <lineage>
        <taxon>Eukaryota</taxon>
        <taxon>Fungi</taxon>
        <taxon>Dikarya</taxon>
        <taxon>Ascomycota</taxon>
        <taxon>Pezizomycotina</taxon>
        <taxon>Dothideomycetes</taxon>
        <taxon>Dothideomycetidae</taxon>
        <taxon>Mycosphaerellales</taxon>
        <taxon>Teratosphaeriaceae</taxon>
        <taxon>Meristemomyces</taxon>
    </lineage>
</organism>
<feature type="compositionally biased region" description="Low complexity" evidence="1">
    <location>
        <begin position="1"/>
        <end position="11"/>
    </location>
</feature>
<sequence length="345" mass="38076">MSEEASSSAAAYTPEHTQHASFAQTTPSPAQVAEQRKTNRQLFNRKRGDLLDDVLKNLDMLIYAELSAVYYMEYIHQNVPPAGYTLTTCSCSFIRFVLRGLVQFILLTPKPTSFPEPPFKKPYIGFIFGSNILCILLHILYAAPTGSEATRGYLHGGLAMDFIGQKGPSSKIHLVLLDILVVLLQLVHLSAHFTRLRLKDNAVSVTTTTGRQYAAQATGQNHDAEERGVRRSGEQQDVEMQALNPSGAAVEVEQPASEETVERNEDLLASTSARTDAHIFNAFNSGQIVLADLDIIATVKEQFWAYATTTTEASPSMIDMRRNIIGQLIRWRAGAVPGRPAERIV</sequence>
<dbReference type="PANTHER" id="PTHR39405">
    <property type="entry name" value="DSC E3 UBIQUITIN LIGASE COMPLEX SUBUNIT 4"/>
    <property type="match status" value="1"/>
</dbReference>
<comment type="caution">
    <text evidence="3">The sequence shown here is derived from an EMBL/GenBank/DDBJ whole genome shotgun (WGS) entry which is preliminary data.</text>
</comment>
<dbReference type="Proteomes" id="UP001310890">
    <property type="component" value="Unassembled WGS sequence"/>
</dbReference>
<reference evidence="3" key="1">
    <citation type="submission" date="2023-08" db="EMBL/GenBank/DDBJ databases">
        <title>Black Yeasts Isolated from many extreme environments.</title>
        <authorList>
            <person name="Coleine C."/>
            <person name="Stajich J.E."/>
            <person name="Selbmann L."/>
        </authorList>
    </citation>
    <scope>NUCLEOTIDE SEQUENCE</scope>
    <source>
        <strain evidence="3">CCFEE 5401</strain>
    </source>
</reference>
<proteinExistence type="predicted"/>
<dbReference type="GO" id="GO:0005783">
    <property type="term" value="C:endoplasmic reticulum"/>
    <property type="evidence" value="ECO:0007669"/>
    <property type="project" value="TreeGrafter"/>
</dbReference>